<organism evidence="1 2">
    <name type="scientific">Iningainema tapete BLCC-T55</name>
    <dbReference type="NCBI Taxonomy" id="2748662"/>
    <lineage>
        <taxon>Bacteria</taxon>
        <taxon>Bacillati</taxon>
        <taxon>Cyanobacteriota</taxon>
        <taxon>Cyanophyceae</taxon>
        <taxon>Nostocales</taxon>
        <taxon>Scytonemataceae</taxon>
        <taxon>Iningainema tapete</taxon>
    </lineage>
</organism>
<gene>
    <name evidence="1" type="ORF">ICL16_02210</name>
</gene>
<sequence length="45" mass="4906">MNEDIKSAIATTILFIGLAILIPAIAKSVAEARPSIHLEIRLDIY</sequence>
<proteinExistence type="predicted"/>
<evidence type="ECO:0000313" key="2">
    <source>
        <dbReference type="Proteomes" id="UP000629098"/>
    </source>
</evidence>
<reference evidence="1" key="1">
    <citation type="submission" date="2020-09" db="EMBL/GenBank/DDBJ databases">
        <title>Iningainema tapete sp. nov. (Scytonemataceae, Cyanobacteria) from greenhouses in central Florida (USA) produces two types of nodularin with biosynthetic potential for microcystin-LR and anabaenopeptins.</title>
        <authorList>
            <person name="Berthold D.E."/>
            <person name="Lefler F.W."/>
            <person name="Huang I.-S."/>
            <person name="Abdulla H."/>
            <person name="Zimba P.V."/>
            <person name="Laughinghouse H.D. IV."/>
        </authorList>
    </citation>
    <scope>NUCLEOTIDE SEQUENCE</scope>
    <source>
        <strain evidence="1">BLCCT55</strain>
    </source>
</reference>
<protein>
    <submittedName>
        <fullName evidence="1">Uncharacterized protein</fullName>
    </submittedName>
</protein>
<name>A0A8J6XEJ7_9CYAN</name>
<dbReference type="EMBL" id="JACXAE010000011">
    <property type="protein sequence ID" value="MBD2770966.1"/>
    <property type="molecule type" value="Genomic_DNA"/>
</dbReference>
<accession>A0A8J6XEJ7</accession>
<dbReference type="Proteomes" id="UP000629098">
    <property type="component" value="Unassembled WGS sequence"/>
</dbReference>
<keyword evidence="2" id="KW-1185">Reference proteome</keyword>
<evidence type="ECO:0000313" key="1">
    <source>
        <dbReference type="EMBL" id="MBD2770966.1"/>
    </source>
</evidence>
<dbReference type="AlphaFoldDB" id="A0A8J6XEJ7"/>
<comment type="caution">
    <text evidence="1">The sequence shown here is derived from an EMBL/GenBank/DDBJ whole genome shotgun (WGS) entry which is preliminary data.</text>
</comment>
<dbReference type="RefSeq" id="WP_190825266.1">
    <property type="nucleotide sequence ID" value="NZ_CAWPPI010000011.1"/>
</dbReference>